<dbReference type="AlphaFoldDB" id="A0A4R6SNY1"/>
<dbReference type="SUPFAM" id="SSF140453">
    <property type="entry name" value="EsxAB dimer-like"/>
    <property type="match status" value="1"/>
</dbReference>
<dbReference type="EMBL" id="SNXZ01000001">
    <property type="protein sequence ID" value="TDQ04913.1"/>
    <property type="molecule type" value="Genomic_DNA"/>
</dbReference>
<sequence>MPGELAGLEVIQAHAARLGIDISDTVKKAQMIMQSDPAALRQHGTDLSTVATGLAAGQQDMHRTGNDVLANSQGQYADAFGPYHDELVAHVGTTAETANTLSAHVHAVANNIQSGQDTVVSATGITATALNMLRA</sequence>
<reference evidence="1 2" key="1">
    <citation type="submission" date="2019-03" db="EMBL/GenBank/DDBJ databases">
        <title>Genomic Encyclopedia of Type Strains, Phase IV (KMG-IV): sequencing the most valuable type-strain genomes for metagenomic binning, comparative biology and taxonomic classification.</title>
        <authorList>
            <person name="Goeker M."/>
        </authorList>
    </citation>
    <scope>NUCLEOTIDE SEQUENCE [LARGE SCALE GENOMIC DNA]</scope>
    <source>
        <strain evidence="1 2">DSM 45361</strain>
    </source>
</reference>
<comment type="caution">
    <text evidence="1">The sequence shown here is derived from an EMBL/GenBank/DDBJ whole genome shotgun (WGS) entry which is preliminary data.</text>
</comment>
<evidence type="ECO:0000313" key="2">
    <source>
        <dbReference type="Proteomes" id="UP000295444"/>
    </source>
</evidence>
<gene>
    <name evidence="1" type="ORF">EV186_101874</name>
</gene>
<accession>A0A4R6SNY1</accession>
<proteinExistence type="predicted"/>
<dbReference type="Gene3D" id="1.20.1260.20">
    <property type="entry name" value="PPE superfamily"/>
    <property type="match status" value="1"/>
</dbReference>
<organism evidence="1 2">
    <name type="scientific">Labedaea rhizosphaerae</name>
    <dbReference type="NCBI Taxonomy" id="598644"/>
    <lineage>
        <taxon>Bacteria</taxon>
        <taxon>Bacillati</taxon>
        <taxon>Actinomycetota</taxon>
        <taxon>Actinomycetes</taxon>
        <taxon>Pseudonocardiales</taxon>
        <taxon>Pseudonocardiaceae</taxon>
        <taxon>Labedaea</taxon>
    </lineage>
</organism>
<dbReference type="InterPro" id="IPR036689">
    <property type="entry name" value="ESAT-6-like_sf"/>
</dbReference>
<protein>
    <submittedName>
        <fullName evidence="1">Type VII secretion system (Wss) protein ESAT-6</fullName>
    </submittedName>
</protein>
<dbReference type="Proteomes" id="UP000295444">
    <property type="component" value="Unassembled WGS sequence"/>
</dbReference>
<name>A0A4R6SNY1_LABRH</name>
<dbReference type="InterPro" id="IPR038332">
    <property type="entry name" value="PPE_sf"/>
</dbReference>
<dbReference type="RefSeq" id="WP_133847749.1">
    <property type="nucleotide sequence ID" value="NZ_SNXZ01000001.1"/>
</dbReference>
<evidence type="ECO:0000313" key="1">
    <source>
        <dbReference type="EMBL" id="TDQ04913.1"/>
    </source>
</evidence>
<keyword evidence="2" id="KW-1185">Reference proteome</keyword>